<comment type="caution">
    <text evidence="1">The sequence shown here is derived from an EMBL/GenBank/DDBJ whole genome shotgun (WGS) entry which is preliminary data.</text>
</comment>
<dbReference type="AlphaFoldDB" id="A0AAV4TGC2"/>
<accession>A0AAV4TGC2</accession>
<protein>
    <submittedName>
        <fullName evidence="1">Uncharacterized protein</fullName>
    </submittedName>
</protein>
<sequence length="105" mass="11963">MIYIKILQFLPAIYVTQISEGYPSSLFPADPEGRFERKSIAKPTPNSTIRHPLRLLHEKSKCFYVPHRFLFRCSFILITVPLCIPHTRDQTALGSSVLNSSLKSS</sequence>
<reference evidence="1 2" key="1">
    <citation type="submission" date="2021-06" db="EMBL/GenBank/DDBJ databases">
        <title>Caerostris darwini draft genome.</title>
        <authorList>
            <person name="Kono N."/>
            <person name="Arakawa K."/>
        </authorList>
    </citation>
    <scope>NUCLEOTIDE SEQUENCE [LARGE SCALE GENOMIC DNA]</scope>
</reference>
<dbReference type="Proteomes" id="UP001054837">
    <property type="component" value="Unassembled WGS sequence"/>
</dbReference>
<evidence type="ECO:0000313" key="2">
    <source>
        <dbReference type="Proteomes" id="UP001054837"/>
    </source>
</evidence>
<organism evidence="1 2">
    <name type="scientific">Caerostris darwini</name>
    <dbReference type="NCBI Taxonomy" id="1538125"/>
    <lineage>
        <taxon>Eukaryota</taxon>
        <taxon>Metazoa</taxon>
        <taxon>Ecdysozoa</taxon>
        <taxon>Arthropoda</taxon>
        <taxon>Chelicerata</taxon>
        <taxon>Arachnida</taxon>
        <taxon>Araneae</taxon>
        <taxon>Araneomorphae</taxon>
        <taxon>Entelegynae</taxon>
        <taxon>Araneoidea</taxon>
        <taxon>Araneidae</taxon>
        <taxon>Caerostris</taxon>
    </lineage>
</organism>
<gene>
    <name evidence="1" type="ORF">CDAR_482351</name>
</gene>
<keyword evidence="2" id="KW-1185">Reference proteome</keyword>
<name>A0AAV4TGC2_9ARAC</name>
<dbReference type="EMBL" id="BPLQ01009615">
    <property type="protein sequence ID" value="GIY45375.1"/>
    <property type="molecule type" value="Genomic_DNA"/>
</dbReference>
<proteinExistence type="predicted"/>
<evidence type="ECO:0000313" key="1">
    <source>
        <dbReference type="EMBL" id="GIY45375.1"/>
    </source>
</evidence>